<accession>A0A1G1ZHA3</accession>
<proteinExistence type="predicted"/>
<dbReference type="STRING" id="1798405.A3E64_02035"/>
<protein>
    <submittedName>
        <fullName evidence="1">Uncharacterized protein</fullName>
    </submittedName>
</protein>
<evidence type="ECO:0000313" key="1">
    <source>
        <dbReference type="EMBL" id="OGY63330.1"/>
    </source>
</evidence>
<organism evidence="1 2">
    <name type="scientific">Candidatus Harrisonbacteria bacterium RIFCSPHIGHO2_12_FULL_48_16</name>
    <dbReference type="NCBI Taxonomy" id="1798405"/>
    <lineage>
        <taxon>Bacteria</taxon>
        <taxon>Candidatus Harrisoniibacteriota</taxon>
    </lineage>
</organism>
<comment type="caution">
    <text evidence="1">The sequence shown here is derived from an EMBL/GenBank/DDBJ whole genome shotgun (WGS) entry which is preliminary data.</text>
</comment>
<name>A0A1G1ZHA3_9BACT</name>
<dbReference type="AlphaFoldDB" id="A0A1G1ZHA3"/>
<dbReference type="EMBL" id="MHJH01000040">
    <property type="protein sequence ID" value="OGY63330.1"/>
    <property type="molecule type" value="Genomic_DNA"/>
</dbReference>
<sequence length="93" mass="10586">MLDCRKKIAIVENGYVYVDFLLSSSKNSYGTRIGRTARNIGQSLLDGGSKQAKNNVPPKTFRLVTPFSNKRRLVRFLKTKFGTKVIRHVQISR</sequence>
<gene>
    <name evidence="1" type="ORF">A3E64_02035</name>
</gene>
<dbReference type="Proteomes" id="UP000177174">
    <property type="component" value="Unassembled WGS sequence"/>
</dbReference>
<reference evidence="1 2" key="1">
    <citation type="journal article" date="2016" name="Nat. Commun.">
        <title>Thousands of microbial genomes shed light on interconnected biogeochemical processes in an aquifer system.</title>
        <authorList>
            <person name="Anantharaman K."/>
            <person name="Brown C.T."/>
            <person name="Hug L.A."/>
            <person name="Sharon I."/>
            <person name="Castelle C.J."/>
            <person name="Probst A.J."/>
            <person name="Thomas B.C."/>
            <person name="Singh A."/>
            <person name="Wilkins M.J."/>
            <person name="Karaoz U."/>
            <person name="Brodie E.L."/>
            <person name="Williams K.H."/>
            <person name="Hubbard S.S."/>
            <person name="Banfield J.F."/>
        </authorList>
    </citation>
    <scope>NUCLEOTIDE SEQUENCE [LARGE SCALE GENOMIC DNA]</scope>
</reference>
<evidence type="ECO:0000313" key="2">
    <source>
        <dbReference type="Proteomes" id="UP000177174"/>
    </source>
</evidence>